<feature type="non-terminal residue" evidence="2">
    <location>
        <position position="1"/>
    </location>
</feature>
<organism evidence="2 3">
    <name type="scientific">Mucuna pruriens</name>
    <name type="common">Velvet bean</name>
    <name type="synonym">Dolichos pruriens</name>
    <dbReference type="NCBI Taxonomy" id="157652"/>
    <lineage>
        <taxon>Eukaryota</taxon>
        <taxon>Viridiplantae</taxon>
        <taxon>Streptophyta</taxon>
        <taxon>Embryophyta</taxon>
        <taxon>Tracheophyta</taxon>
        <taxon>Spermatophyta</taxon>
        <taxon>Magnoliopsida</taxon>
        <taxon>eudicotyledons</taxon>
        <taxon>Gunneridae</taxon>
        <taxon>Pentapetalae</taxon>
        <taxon>rosids</taxon>
        <taxon>fabids</taxon>
        <taxon>Fabales</taxon>
        <taxon>Fabaceae</taxon>
        <taxon>Papilionoideae</taxon>
        <taxon>50 kb inversion clade</taxon>
        <taxon>NPAAA clade</taxon>
        <taxon>indigoferoid/millettioid clade</taxon>
        <taxon>Phaseoleae</taxon>
        <taxon>Mucuna</taxon>
    </lineage>
</organism>
<dbReference type="OrthoDB" id="1750196at2759"/>
<dbReference type="AlphaFoldDB" id="A0A371FHJ7"/>
<evidence type="ECO:0000313" key="3">
    <source>
        <dbReference type="Proteomes" id="UP000257109"/>
    </source>
</evidence>
<comment type="caution">
    <text evidence="2">The sequence shown here is derived from an EMBL/GenBank/DDBJ whole genome shotgun (WGS) entry which is preliminary data.</text>
</comment>
<dbReference type="EMBL" id="QJKJ01009070">
    <property type="protein sequence ID" value="RDX77785.1"/>
    <property type="molecule type" value="Genomic_DNA"/>
</dbReference>
<accession>A0A371FHJ7</accession>
<name>A0A371FHJ7_MUCPR</name>
<evidence type="ECO:0000313" key="2">
    <source>
        <dbReference type="EMBL" id="RDX77785.1"/>
    </source>
</evidence>
<dbReference type="Proteomes" id="UP000257109">
    <property type="component" value="Unassembled WGS sequence"/>
</dbReference>
<feature type="region of interest" description="Disordered" evidence="1">
    <location>
        <begin position="104"/>
        <end position="128"/>
    </location>
</feature>
<evidence type="ECO:0000256" key="1">
    <source>
        <dbReference type="SAM" id="MobiDB-lite"/>
    </source>
</evidence>
<protein>
    <submittedName>
        <fullName evidence="2">Uncharacterized protein</fullName>
    </submittedName>
</protein>
<reference evidence="2" key="1">
    <citation type="submission" date="2018-05" db="EMBL/GenBank/DDBJ databases">
        <title>Draft genome of Mucuna pruriens seed.</title>
        <authorList>
            <person name="Nnadi N.E."/>
            <person name="Vos R."/>
            <person name="Hasami M.H."/>
            <person name="Devisetty U.K."/>
            <person name="Aguiy J.C."/>
        </authorList>
    </citation>
    <scope>NUCLEOTIDE SEQUENCE [LARGE SCALE GENOMIC DNA]</scope>
    <source>
        <strain evidence="2">JCA_2017</strain>
    </source>
</reference>
<gene>
    <name evidence="2" type="ORF">CR513_42034</name>
</gene>
<proteinExistence type="predicted"/>
<keyword evidence="3" id="KW-1185">Reference proteome</keyword>
<sequence length="128" mass="14613">MVTMFIDTLQPPFYEKMVRNVLSNFSVLVIIDERIDVGVRNLKIAHMRGKRYRVLLIKAQWWDFSGNIQLPTSFSTKYPDNHPTTLYLPLPLLNPLSNTTPSPISTYAKLPSTSTSDHIASKHPSRTI</sequence>